<dbReference type="InterPro" id="IPR051447">
    <property type="entry name" value="Lipoprotein-release_system"/>
</dbReference>
<keyword evidence="4 7" id="KW-0812">Transmembrane</keyword>
<feature type="transmembrane region" description="Helical" evidence="7">
    <location>
        <begin position="277"/>
        <end position="299"/>
    </location>
</feature>
<evidence type="ECO:0000256" key="1">
    <source>
        <dbReference type="ARBA" id="ARBA00004651"/>
    </source>
</evidence>
<evidence type="ECO:0000256" key="7">
    <source>
        <dbReference type="SAM" id="Phobius"/>
    </source>
</evidence>
<organism evidence="10 11">
    <name type="scientific">Chryseolinea serpens</name>
    <dbReference type="NCBI Taxonomy" id="947013"/>
    <lineage>
        <taxon>Bacteria</taxon>
        <taxon>Pseudomonadati</taxon>
        <taxon>Bacteroidota</taxon>
        <taxon>Cytophagia</taxon>
        <taxon>Cytophagales</taxon>
        <taxon>Fulvivirgaceae</taxon>
        <taxon>Chryseolinea</taxon>
    </lineage>
</organism>
<dbReference type="Pfam" id="PF02687">
    <property type="entry name" value="FtsX"/>
    <property type="match status" value="1"/>
</dbReference>
<gene>
    <name evidence="10" type="ORF">SAMN04488109_2876</name>
</gene>
<sequence>MNLSYFISKRISREQQQGFASTIHRIAIASIGIGLAASILSFLIMRGFQDTVKQKVYGFNGHMVVTKFTGSRSSEEKPMNYHVDPYDHPEKYPFVTHMQEFAHKPGLIKTEQDEVLGVFVKGVGKSYDVNAFRSSIVEGKFFDFPDSGYAHQVVVSKIIARKLNAKVGDDLVVHFFQNPIRSRKLTISGIYETNLSEYFDSKVIIGDIRMIQKLNDWSDSLAGGLEVFVKDEGPEKMEEDAFTVSEAMDLDFDVQLISDKYVQVFEWLNLISRQVNILLVIILTVVCVNMISIVLILVMERTQMIGMLKAMGATDKMIRSVFLFNGINLLIKGLVLGNLLGLGLSALQYYFKIIKLNAHDYYMSFVPISWNWEVVAVLNLVTLFVVTIVLLVPTMVIARINPIRAIRFD</sequence>
<dbReference type="GO" id="GO:0098797">
    <property type="term" value="C:plasma membrane protein complex"/>
    <property type="evidence" value="ECO:0007669"/>
    <property type="project" value="TreeGrafter"/>
</dbReference>
<feature type="transmembrane region" description="Helical" evidence="7">
    <location>
        <begin position="26"/>
        <end position="45"/>
    </location>
</feature>
<evidence type="ECO:0000256" key="2">
    <source>
        <dbReference type="ARBA" id="ARBA00005236"/>
    </source>
</evidence>
<reference evidence="10 11" key="1">
    <citation type="submission" date="2016-11" db="EMBL/GenBank/DDBJ databases">
        <authorList>
            <person name="Jaros S."/>
            <person name="Januszkiewicz K."/>
            <person name="Wedrychowicz H."/>
        </authorList>
    </citation>
    <scope>NUCLEOTIDE SEQUENCE [LARGE SCALE GENOMIC DNA]</scope>
    <source>
        <strain evidence="10 11">DSM 24574</strain>
    </source>
</reference>
<evidence type="ECO:0000313" key="11">
    <source>
        <dbReference type="Proteomes" id="UP000184212"/>
    </source>
</evidence>
<protein>
    <submittedName>
        <fullName evidence="10">Lipoprotein-releasing system permease protein</fullName>
    </submittedName>
</protein>
<comment type="similarity">
    <text evidence="2">Belongs to the ABC-4 integral membrane protein family. LolC/E subfamily.</text>
</comment>
<feature type="transmembrane region" description="Helical" evidence="7">
    <location>
        <begin position="370"/>
        <end position="398"/>
    </location>
</feature>
<dbReference type="InterPro" id="IPR003838">
    <property type="entry name" value="ABC3_permease_C"/>
</dbReference>
<feature type="domain" description="ABC3 transporter permease C-terminal" evidence="8">
    <location>
        <begin position="277"/>
        <end position="402"/>
    </location>
</feature>
<dbReference type="InterPro" id="IPR025857">
    <property type="entry name" value="MacB_PCD"/>
</dbReference>
<dbReference type="RefSeq" id="WP_073135316.1">
    <property type="nucleotide sequence ID" value="NZ_FQWQ01000002.1"/>
</dbReference>
<evidence type="ECO:0000259" key="9">
    <source>
        <dbReference type="Pfam" id="PF12704"/>
    </source>
</evidence>
<evidence type="ECO:0000256" key="6">
    <source>
        <dbReference type="ARBA" id="ARBA00023136"/>
    </source>
</evidence>
<dbReference type="Pfam" id="PF12704">
    <property type="entry name" value="MacB_PCD"/>
    <property type="match status" value="1"/>
</dbReference>
<dbReference type="GO" id="GO:0044874">
    <property type="term" value="P:lipoprotein localization to outer membrane"/>
    <property type="evidence" value="ECO:0007669"/>
    <property type="project" value="TreeGrafter"/>
</dbReference>
<dbReference type="PANTHER" id="PTHR30489">
    <property type="entry name" value="LIPOPROTEIN-RELEASING SYSTEM TRANSMEMBRANE PROTEIN LOLE"/>
    <property type="match status" value="1"/>
</dbReference>
<evidence type="ECO:0000256" key="4">
    <source>
        <dbReference type="ARBA" id="ARBA00022692"/>
    </source>
</evidence>
<feature type="transmembrane region" description="Helical" evidence="7">
    <location>
        <begin position="320"/>
        <end position="350"/>
    </location>
</feature>
<keyword evidence="11" id="KW-1185">Reference proteome</keyword>
<evidence type="ECO:0000256" key="5">
    <source>
        <dbReference type="ARBA" id="ARBA00022989"/>
    </source>
</evidence>
<proteinExistence type="inferred from homology"/>
<keyword evidence="6 7" id="KW-0472">Membrane</keyword>
<name>A0A1M5QLM7_9BACT</name>
<keyword evidence="10" id="KW-0449">Lipoprotein</keyword>
<feature type="domain" description="MacB-like periplasmic core" evidence="9">
    <location>
        <begin position="26"/>
        <end position="214"/>
    </location>
</feature>
<evidence type="ECO:0000259" key="8">
    <source>
        <dbReference type="Pfam" id="PF02687"/>
    </source>
</evidence>
<keyword evidence="3" id="KW-1003">Cell membrane</keyword>
<dbReference type="STRING" id="947013.SAMN04488109_2876"/>
<dbReference type="Proteomes" id="UP000184212">
    <property type="component" value="Unassembled WGS sequence"/>
</dbReference>
<dbReference type="PANTHER" id="PTHR30489:SF0">
    <property type="entry name" value="LIPOPROTEIN-RELEASING SYSTEM TRANSMEMBRANE PROTEIN LOLE"/>
    <property type="match status" value="1"/>
</dbReference>
<dbReference type="EMBL" id="FQWQ01000002">
    <property type="protein sequence ID" value="SHH14679.1"/>
    <property type="molecule type" value="Genomic_DNA"/>
</dbReference>
<dbReference type="AlphaFoldDB" id="A0A1M5QLM7"/>
<comment type="subcellular location">
    <subcellularLocation>
        <location evidence="1">Cell membrane</location>
        <topology evidence="1">Multi-pass membrane protein</topology>
    </subcellularLocation>
</comment>
<keyword evidence="5 7" id="KW-1133">Transmembrane helix</keyword>
<evidence type="ECO:0000256" key="3">
    <source>
        <dbReference type="ARBA" id="ARBA00022475"/>
    </source>
</evidence>
<accession>A0A1M5QLM7</accession>
<evidence type="ECO:0000313" key="10">
    <source>
        <dbReference type="EMBL" id="SHH14679.1"/>
    </source>
</evidence>